<evidence type="ECO:0000256" key="3">
    <source>
        <dbReference type="ARBA" id="ARBA00023163"/>
    </source>
</evidence>
<accession>A0ABZ3BUY2</accession>
<keyword evidence="3" id="KW-0804">Transcription</keyword>
<dbReference type="PROSITE" id="PS51078">
    <property type="entry name" value="ICLR_ED"/>
    <property type="match status" value="1"/>
</dbReference>
<dbReference type="InterPro" id="IPR036388">
    <property type="entry name" value="WH-like_DNA-bd_sf"/>
</dbReference>
<dbReference type="InterPro" id="IPR036390">
    <property type="entry name" value="WH_DNA-bd_sf"/>
</dbReference>
<evidence type="ECO:0000259" key="5">
    <source>
        <dbReference type="PROSITE" id="PS51078"/>
    </source>
</evidence>
<dbReference type="PANTHER" id="PTHR30136:SF7">
    <property type="entry name" value="HTH-TYPE TRANSCRIPTIONAL REGULATOR KDGR-RELATED"/>
    <property type="match status" value="1"/>
</dbReference>
<dbReference type="SUPFAM" id="SSF55781">
    <property type="entry name" value="GAF domain-like"/>
    <property type="match status" value="1"/>
</dbReference>
<evidence type="ECO:0000256" key="1">
    <source>
        <dbReference type="ARBA" id="ARBA00023015"/>
    </source>
</evidence>
<dbReference type="RefSeq" id="WP_342312153.1">
    <property type="nucleotide sequence ID" value="NZ_CP150851.1"/>
</dbReference>
<dbReference type="Gene3D" id="3.30.450.40">
    <property type="match status" value="1"/>
</dbReference>
<dbReference type="PANTHER" id="PTHR30136">
    <property type="entry name" value="HELIX-TURN-HELIX TRANSCRIPTIONAL REGULATOR, ICLR FAMILY"/>
    <property type="match status" value="1"/>
</dbReference>
<proteinExistence type="predicted"/>
<dbReference type="InterPro" id="IPR050707">
    <property type="entry name" value="HTH_MetabolicPath_Reg"/>
</dbReference>
<gene>
    <name evidence="6" type="ORF">WN985_35015</name>
</gene>
<dbReference type="Pfam" id="PF09339">
    <property type="entry name" value="HTH_IclR"/>
    <property type="match status" value="1"/>
</dbReference>
<dbReference type="InterPro" id="IPR029016">
    <property type="entry name" value="GAF-like_dom_sf"/>
</dbReference>
<name>A0ABZ3BUY2_BURPY</name>
<evidence type="ECO:0000313" key="6">
    <source>
        <dbReference type="EMBL" id="WZW58874.1"/>
    </source>
</evidence>
<protein>
    <submittedName>
        <fullName evidence="6">IclR family transcriptional regulator</fullName>
    </submittedName>
</protein>
<dbReference type="SMART" id="SM00346">
    <property type="entry name" value="HTH_ICLR"/>
    <property type="match status" value="1"/>
</dbReference>
<keyword evidence="1" id="KW-0805">Transcription regulation</keyword>
<evidence type="ECO:0000259" key="4">
    <source>
        <dbReference type="PROSITE" id="PS51077"/>
    </source>
</evidence>
<feature type="domain" description="HTH iclR-type" evidence="4">
    <location>
        <begin position="61"/>
        <end position="123"/>
    </location>
</feature>
<sequence>MQEPARRDPCDPAVVSGATIFFLHLQQRRILPEASFHMRNPNEDPVDPDRSGLKKKANYRAPALEKGLDILELLIDRQYGMAQADICRALKRSRSELYRMMQVLEDRGYIYRVDRYDRYALTMKLYFLGQHHAPTRSLGALVTPLLQQFALQTVQSCYLTVFDGDTMVVIATAGAETEWNLAVRVGTRVPLHGSAAGEMYLASQDEDVRMQLLRNIGHDVESWNPPRGDEALLTHQADGYICRPNERIPGITDIATPIVDKSGSAIAILACPYLALSGEAGVMSVKQISVALCETAQRISATVDQRFMQSAVEMPSLEQARSARRAG</sequence>
<dbReference type="Proteomes" id="UP001484179">
    <property type="component" value="Plasmid unnamed"/>
</dbReference>
<dbReference type="InterPro" id="IPR005471">
    <property type="entry name" value="Tscrpt_reg_IclR_N"/>
</dbReference>
<keyword evidence="7" id="KW-1185">Reference proteome</keyword>
<dbReference type="Gene3D" id="1.10.10.10">
    <property type="entry name" value="Winged helix-like DNA-binding domain superfamily/Winged helix DNA-binding domain"/>
    <property type="match status" value="1"/>
</dbReference>
<geneLocation type="plasmid" evidence="6 7">
    <name>unnamed</name>
</geneLocation>
<reference evidence="6 7" key="1">
    <citation type="submission" date="2024-04" db="EMBL/GenBank/DDBJ databases">
        <title>Biological Control Activity of Plant Growth Promoting Rhizobacteria Burkholderia pyrrocinia BX1 against Tobacco black shank Introduction Tobacco black shank (TBS) caused by the oomycete Phytophthora. nicotianae (P. nicotianae) has become a destructive soil.</title>
        <authorList>
            <person name="Liu X."/>
            <person name="Shu C."/>
        </authorList>
    </citation>
    <scope>NUCLEOTIDE SEQUENCE [LARGE SCALE GENOMIC DNA]</scope>
    <source>
        <strain evidence="6 7">BX1</strain>
        <plasmid evidence="6 7">unnamed</plasmid>
    </source>
</reference>
<keyword evidence="2" id="KW-0238">DNA-binding</keyword>
<dbReference type="PROSITE" id="PS51077">
    <property type="entry name" value="HTH_ICLR"/>
    <property type="match status" value="1"/>
</dbReference>
<dbReference type="EMBL" id="CP150851">
    <property type="protein sequence ID" value="WZW58874.1"/>
    <property type="molecule type" value="Genomic_DNA"/>
</dbReference>
<keyword evidence="6" id="KW-0614">Plasmid</keyword>
<feature type="domain" description="IclR-ED" evidence="5">
    <location>
        <begin position="124"/>
        <end position="305"/>
    </location>
</feature>
<evidence type="ECO:0000256" key="2">
    <source>
        <dbReference type="ARBA" id="ARBA00023125"/>
    </source>
</evidence>
<organism evidence="6 7">
    <name type="scientific">Burkholderia pyrrocinia</name>
    <name type="common">Pseudomonas pyrrocinia</name>
    <dbReference type="NCBI Taxonomy" id="60550"/>
    <lineage>
        <taxon>Bacteria</taxon>
        <taxon>Pseudomonadati</taxon>
        <taxon>Pseudomonadota</taxon>
        <taxon>Betaproteobacteria</taxon>
        <taxon>Burkholderiales</taxon>
        <taxon>Burkholderiaceae</taxon>
        <taxon>Burkholderia</taxon>
        <taxon>Burkholderia cepacia complex</taxon>
    </lineage>
</organism>
<evidence type="ECO:0000313" key="7">
    <source>
        <dbReference type="Proteomes" id="UP001484179"/>
    </source>
</evidence>
<dbReference type="SUPFAM" id="SSF46785">
    <property type="entry name" value="Winged helix' DNA-binding domain"/>
    <property type="match status" value="1"/>
</dbReference>
<dbReference type="Pfam" id="PF01614">
    <property type="entry name" value="IclR_C"/>
    <property type="match status" value="1"/>
</dbReference>
<dbReference type="InterPro" id="IPR014757">
    <property type="entry name" value="Tscrpt_reg_IclR_C"/>
</dbReference>